<reference evidence="2 3" key="1">
    <citation type="submission" date="2018-03" db="EMBL/GenBank/DDBJ databases">
        <title>Novel Streptomyces sp. from soil.</title>
        <authorList>
            <person name="Tan G.Y.A."/>
            <person name="Lee Z.Y."/>
        </authorList>
    </citation>
    <scope>NUCLEOTIDE SEQUENCE [LARGE SCALE GENOMIC DNA]</scope>
    <source>
        <strain evidence="2 3">ST5x</strain>
    </source>
</reference>
<evidence type="ECO:0000313" key="2">
    <source>
        <dbReference type="EMBL" id="PRH79072.1"/>
    </source>
</evidence>
<keyword evidence="3" id="KW-1185">Reference proteome</keyword>
<sequence>MRTPRLGPGAGLVTGPDGRLVLRTADGEFLRVATGTADPEALTRALTAGASDGESGGRSGGEPEGGSDGGSDAGSDGRSDSGSDAASDGGSDGRSDGGSDRGSDGDAELARLAAAFEEAGHATADPVPRRPLDGHTVLVLGDAVLTGPLRHFAAAEGADVRSATPEEVAALADGRLPKTPTAVVWCLDAPVPPGRWDAADRLPGRGIGWLRCHREGAQLWIEPLADRPGDVTSACVRRRRLAATAAHRELAAYWDGHRTPDNGPRPTAASAALVAALLTAALAAWAAGPGERTATASPPPARRTLRRVDLRDLRVTDHPVLPVPDVAPLRPASRP</sequence>
<evidence type="ECO:0000313" key="3">
    <source>
        <dbReference type="Proteomes" id="UP000239322"/>
    </source>
</evidence>
<gene>
    <name evidence="2" type="ORF">C6N75_11700</name>
</gene>
<comment type="caution">
    <text evidence="2">The sequence shown here is derived from an EMBL/GenBank/DDBJ whole genome shotgun (WGS) entry which is preliminary data.</text>
</comment>
<name>A0A2S9PXD1_9ACTN</name>
<evidence type="ECO:0000256" key="1">
    <source>
        <dbReference type="SAM" id="MobiDB-lite"/>
    </source>
</evidence>
<organism evidence="2 3">
    <name type="scientific">Streptomyces solincola</name>
    <dbReference type="NCBI Taxonomy" id="2100817"/>
    <lineage>
        <taxon>Bacteria</taxon>
        <taxon>Bacillati</taxon>
        <taxon>Actinomycetota</taxon>
        <taxon>Actinomycetes</taxon>
        <taxon>Kitasatosporales</taxon>
        <taxon>Streptomycetaceae</taxon>
        <taxon>Streptomyces</taxon>
    </lineage>
</organism>
<dbReference type="EMBL" id="PVLV01000146">
    <property type="protein sequence ID" value="PRH79072.1"/>
    <property type="molecule type" value="Genomic_DNA"/>
</dbReference>
<dbReference type="AlphaFoldDB" id="A0A2S9PXD1"/>
<dbReference type="OrthoDB" id="3683366at2"/>
<accession>A0A2S9PXD1</accession>
<feature type="compositionally biased region" description="Gly residues" evidence="1">
    <location>
        <begin position="54"/>
        <end position="72"/>
    </location>
</feature>
<feature type="region of interest" description="Disordered" evidence="1">
    <location>
        <begin position="32"/>
        <end position="105"/>
    </location>
</feature>
<proteinExistence type="predicted"/>
<dbReference type="Gene3D" id="3.40.50.720">
    <property type="entry name" value="NAD(P)-binding Rossmann-like Domain"/>
    <property type="match status" value="1"/>
</dbReference>
<protein>
    <submittedName>
        <fullName evidence="2">Uncharacterized protein</fullName>
    </submittedName>
</protein>
<dbReference type="Proteomes" id="UP000239322">
    <property type="component" value="Unassembled WGS sequence"/>
</dbReference>
<dbReference type="RefSeq" id="WP_105868812.1">
    <property type="nucleotide sequence ID" value="NZ_PVLV01000146.1"/>
</dbReference>
<feature type="compositionally biased region" description="Basic and acidic residues" evidence="1">
    <location>
        <begin position="91"/>
        <end position="104"/>
    </location>
</feature>